<keyword evidence="2" id="KW-1185">Reference proteome</keyword>
<name>M1C8L7_SOLTU</name>
<reference evidence="1" key="2">
    <citation type="submission" date="2015-06" db="UniProtKB">
        <authorList>
            <consortium name="EnsemblPlants"/>
        </authorList>
    </citation>
    <scope>IDENTIFICATION</scope>
    <source>
        <strain evidence="1">DM1-3 516 R44</strain>
    </source>
</reference>
<evidence type="ECO:0000313" key="1">
    <source>
        <dbReference type="EnsemblPlants" id="PGSC0003DMT400062160"/>
    </source>
</evidence>
<dbReference type="Gramene" id="PGSC0003DMT400062160">
    <property type="protein sequence ID" value="PGSC0003DMT400062160"/>
    <property type="gene ID" value="PGSC0003DMG400024191"/>
</dbReference>
<dbReference type="Proteomes" id="UP000011115">
    <property type="component" value="Unassembled WGS sequence"/>
</dbReference>
<dbReference type="EnsemblPlants" id="PGSC0003DMT400062160">
    <property type="protein sequence ID" value="PGSC0003DMT400062160"/>
    <property type="gene ID" value="PGSC0003DMG400024191"/>
</dbReference>
<proteinExistence type="predicted"/>
<accession>M1C8L7</accession>
<dbReference type="HOGENOM" id="CLU_2798931_0_0_1"/>
<sequence length="68" mass="8164">MCIQPNSTFKHLYSRLCLVFRYFGPVYHCKLNVYSPFLDFSRLVSASFSPSDKMRLTRYPCREMMKRV</sequence>
<dbReference type="AlphaFoldDB" id="M1C8L7"/>
<protein>
    <submittedName>
        <fullName evidence="1">Uncharacterized protein</fullName>
    </submittedName>
</protein>
<reference evidence="2" key="1">
    <citation type="journal article" date="2011" name="Nature">
        <title>Genome sequence and analysis of the tuber crop potato.</title>
        <authorList>
            <consortium name="The Potato Genome Sequencing Consortium"/>
        </authorList>
    </citation>
    <scope>NUCLEOTIDE SEQUENCE [LARGE SCALE GENOMIC DNA]</scope>
    <source>
        <strain evidence="2">cv. DM1-3 516 R44</strain>
    </source>
</reference>
<evidence type="ECO:0000313" key="2">
    <source>
        <dbReference type="Proteomes" id="UP000011115"/>
    </source>
</evidence>
<dbReference type="PaxDb" id="4113-PGSC0003DMT400062160"/>
<organism evidence="1 2">
    <name type="scientific">Solanum tuberosum</name>
    <name type="common">Potato</name>
    <dbReference type="NCBI Taxonomy" id="4113"/>
    <lineage>
        <taxon>Eukaryota</taxon>
        <taxon>Viridiplantae</taxon>
        <taxon>Streptophyta</taxon>
        <taxon>Embryophyta</taxon>
        <taxon>Tracheophyta</taxon>
        <taxon>Spermatophyta</taxon>
        <taxon>Magnoliopsida</taxon>
        <taxon>eudicotyledons</taxon>
        <taxon>Gunneridae</taxon>
        <taxon>Pentapetalae</taxon>
        <taxon>asterids</taxon>
        <taxon>lamiids</taxon>
        <taxon>Solanales</taxon>
        <taxon>Solanaceae</taxon>
        <taxon>Solanoideae</taxon>
        <taxon>Solaneae</taxon>
        <taxon>Solanum</taxon>
    </lineage>
</organism>
<dbReference type="InParanoid" id="M1C8L7"/>